<dbReference type="OrthoDB" id="2013942at2759"/>
<dbReference type="Pfam" id="PF04885">
    <property type="entry name" value="Stig1"/>
    <property type="match status" value="1"/>
</dbReference>
<dbReference type="EMBL" id="LR746281">
    <property type="protein sequence ID" value="CAA7410542.1"/>
    <property type="molecule type" value="Genomic_DNA"/>
</dbReference>
<feature type="chain" id="PRO_5029657482" evidence="4">
    <location>
        <begin position="29"/>
        <end position="169"/>
    </location>
</feature>
<keyword evidence="2 4" id="KW-0732">Signal</keyword>
<organism evidence="5 6">
    <name type="scientific">Spirodela intermedia</name>
    <name type="common">Intermediate duckweed</name>
    <dbReference type="NCBI Taxonomy" id="51605"/>
    <lineage>
        <taxon>Eukaryota</taxon>
        <taxon>Viridiplantae</taxon>
        <taxon>Streptophyta</taxon>
        <taxon>Embryophyta</taxon>
        <taxon>Tracheophyta</taxon>
        <taxon>Spermatophyta</taxon>
        <taxon>Magnoliopsida</taxon>
        <taxon>Liliopsida</taxon>
        <taxon>Araceae</taxon>
        <taxon>Lemnoideae</taxon>
        <taxon>Spirodela</taxon>
    </lineage>
</organism>
<evidence type="ECO:0000256" key="1">
    <source>
        <dbReference type="ARBA" id="ARBA00006010"/>
    </source>
</evidence>
<reference evidence="5" key="1">
    <citation type="submission" date="2020-02" db="EMBL/GenBank/DDBJ databases">
        <authorList>
            <person name="Scholz U."/>
            <person name="Mascher M."/>
            <person name="Fiebig A."/>
        </authorList>
    </citation>
    <scope>NUCLEOTIDE SEQUENCE</scope>
</reference>
<accession>A0A7I8LKX4</accession>
<sequence>MESLRPRIAVLLLLFALLAAAEFHEAHANPETRTSRWLEKVAKRKTGRHSGCSARPWVCHRGAFPQPFAKKTTCCRNRCVDVSSDENNCGLCGVRCPFSWRCCNGKCVDPKSNPLHCGGCNNRCAAGSRCSHGMCGYAQHYQPLPHRTAPPRRVHSRHRHHRRHHHYRP</sequence>
<dbReference type="Proteomes" id="UP000663760">
    <property type="component" value="Chromosome 18"/>
</dbReference>
<dbReference type="PANTHER" id="PTHR33227">
    <property type="entry name" value="STIGMA-SPECIFIC STIG1-LIKE PROTEIN 3"/>
    <property type="match status" value="1"/>
</dbReference>
<gene>
    <name evidence="5" type="ORF">SI8410_18021220</name>
</gene>
<dbReference type="AlphaFoldDB" id="A0A7I8LKX4"/>
<evidence type="ECO:0000256" key="3">
    <source>
        <dbReference type="SAM" id="MobiDB-lite"/>
    </source>
</evidence>
<keyword evidence="6" id="KW-1185">Reference proteome</keyword>
<name>A0A7I8LKX4_SPIIN</name>
<evidence type="ECO:0000256" key="2">
    <source>
        <dbReference type="ARBA" id="ARBA00022729"/>
    </source>
</evidence>
<feature type="signal peptide" evidence="4">
    <location>
        <begin position="1"/>
        <end position="28"/>
    </location>
</feature>
<evidence type="ECO:0000313" key="5">
    <source>
        <dbReference type="EMBL" id="CAA7410542.1"/>
    </source>
</evidence>
<protein>
    <submittedName>
        <fullName evidence="5">Uncharacterized protein</fullName>
    </submittedName>
</protein>
<evidence type="ECO:0000256" key="4">
    <source>
        <dbReference type="SAM" id="SignalP"/>
    </source>
</evidence>
<dbReference type="PANTHER" id="PTHR33227:SF48">
    <property type="entry name" value="STIGMA-SPECIFIC STIG1-LIKE PROTEIN 4"/>
    <property type="match status" value="1"/>
</dbReference>
<feature type="region of interest" description="Disordered" evidence="3">
    <location>
        <begin position="146"/>
        <end position="169"/>
    </location>
</feature>
<dbReference type="InterPro" id="IPR006969">
    <property type="entry name" value="Stig-like"/>
</dbReference>
<evidence type="ECO:0000313" key="6">
    <source>
        <dbReference type="Proteomes" id="UP000663760"/>
    </source>
</evidence>
<comment type="similarity">
    <text evidence="1">Belongs to the STIG1 family.</text>
</comment>
<proteinExistence type="inferred from homology"/>
<feature type="compositionally biased region" description="Basic residues" evidence="3">
    <location>
        <begin position="149"/>
        <end position="169"/>
    </location>
</feature>